<evidence type="ECO:0008006" key="4">
    <source>
        <dbReference type="Google" id="ProtNLM"/>
    </source>
</evidence>
<keyword evidence="3" id="KW-1185">Reference proteome</keyword>
<dbReference type="EMBL" id="ANHZ02000021">
    <property type="protein sequence ID" value="EME35760.1"/>
    <property type="molecule type" value="Genomic_DNA"/>
</dbReference>
<sequence>MLISSFSPSPDVLFEGFCFAGPDLICSEAGALAYERVQGRRLSSGLDGCYAVARAAGDGWEIGTDHMGLARIFTYEKDNVWAAGTSFQQLADHLRRNGVSLEPDLVTLAALSVRNSLTNQLTSRQTVLRGIDLLPSYQRLRVTADGLHRIMIEQPETLSYQEELAAHLDTWRARLLTIVSDEDSTLSADLTPNPDSRTVFSLLSSIDIGTMGPDRLRVGAARLEDDDVPHRIAERFAVTLNGPALPRRTRINSRRALESWHAHSLGIYMPVYFQEQQPDPWSFQAHTASGGSLRSPFGAGRGPQSLSRFRSEFQDPDLFRRWSERVASDLGEYQRVRPDIAAEAMHYRQFRARLHFGHRPHSKTMIMPLMSQGMEHLRLAAREAPNDQVLIDMMESLQPGIGEIPVRGMKRPLQEKLLARVTRVDQSRQTASGAIYAEQPSLTAGTTPDSPSAAQRWADEVESALRRPEVLEIIGEETASTARNGIAAIQKQQSKLNAQWPGFLAMSYALTVDFALRS</sequence>
<dbReference type="Proteomes" id="UP000009877">
    <property type="component" value="Unassembled WGS sequence"/>
</dbReference>
<accession>M2YB98</accession>
<dbReference type="AlphaFoldDB" id="M2YB98"/>
<organism evidence="2 3">
    <name type="scientific">Kocuria palustris PEL</name>
    <dbReference type="NCBI Taxonomy" id="1236550"/>
    <lineage>
        <taxon>Bacteria</taxon>
        <taxon>Bacillati</taxon>
        <taxon>Actinomycetota</taxon>
        <taxon>Actinomycetes</taxon>
        <taxon>Micrococcales</taxon>
        <taxon>Micrococcaceae</taxon>
        <taxon>Kocuria</taxon>
    </lineage>
</organism>
<feature type="compositionally biased region" description="Polar residues" evidence="1">
    <location>
        <begin position="440"/>
        <end position="453"/>
    </location>
</feature>
<comment type="caution">
    <text evidence="2">The sequence shown here is derived from an EMBL/GenBank/DDBJ whole genome shotgun (WGS) entry which is preliminary data.</text>
</comment>
<gene>
    <name evidence="2" type="ORF">C884_01310</name>
</gene>
<evidence type="ECO:0000256" key="1">
    <source>
        <dbReference type="SAM" id="MobiDB-lite"/>
    </source>
</evidence>
<evidence type="ECO:0000313" key="3">
    <source>
        <dbReference type="Proteomes" id="UP000009877"/>
    </source>
</evidence>
<evidence type="ECO:0000313" key="2">
    <source>
        <dbReference type="EMBL" id="EME35760.1"/>
    </source>
</evidence>
<reference evidence="2 3" key="1">
    <citation type="journal article" date="2014" name="Genome Announc.">
        <title>Draft Genome Sequence of Kocuria palustris PEL.</title>
        <authorList>
            <person name="Sharma G."/>
            <person name="Khatri I."/>
            <person name="Subramanian S."/>
        </authorList>
    </citation>
    <scope>NUCLEOTIDE SEQUENCE [LARGE SCALE GENOMIC DNA]</scope>
    <source>
        <strain evidence="2 3">PEL</strain>
    </source>
</reference>
<protein>
    <recommendedName>
        <fullName evidence="4">Asparagine synthetase domain-containing protein</fullName>
    </recommendedName>
</protein>
<proteinExistence type="predicted"/>
<name>M2YB98_9MICC</name>
<feature type="region of interest" description="Disordered" evidence="1">
    <location>
        <begin position="429"/>
        <end position="454"/>
    </location>
</feature>